<dbReference type="Proteomes" id="UP000001514">
    <property type="component" value="Unassembled WGS sequence"/>
</dbReference>
<dbReference type="InterPro" id="IPR014551">
    <property type="entry name" value="B_Glucosidase_GBA2-typ"/>
</dbReference>
<keyword evidence="1" id="KW-0443">Lipid metabolism</keyword>
<dbReference type="InterPro" id="IPR008928">
    <property type="entry name" value="6-hairpin_glycosidase_sf"/>
</dbReference>
<dbReference type="AlphaFoldDB" id="D8QZD7"/>
<keyword evidence="1" id="KW-0378">Hydrolase</keyword>
<dbReference type="InterPro" id="IPR024462">
    <property type="entry name" value="GH116_N"/>
</dbReference>
<dbReference type="InterPro" id="IPR012341">
    <property type="entry name" value="6hp_glycosidase-like_sf"/>
</dbReference>
<evidence type="ECO:0000256" key="1">
    <source>
        <dbReference type="PIRNR" id="PIRNR028944"/>
    </source>
</evidence>
<reference evidence="4 5" key="1">
    <citation type="journal article" date="2011" name="Science">
        <title>The Selaginella genome identifies genetic changes associated with the evolution of vascular plants.</title>
        <authorList>
            <person name="Banks J.A."/>
            <person name="Nishiyama T."/>
            <person name="Hasebe M."/>
            <person name="Bowman J.L."/>
            <person name="Gribskov M."/>
            <person name="dePamphilis C."/>
            <person name="Albert V.A."/>
            <person name="Aono N."/>
            <person name="Aoyama T."/>
            <person name="Ambrose B.A."/>
            <person name="Ashton N.W."/>
            <person name="Axtell M.J."/>
            <person name="Barker E."/>
            <person name="Barker M.S."/>
            <person name="Bennetzen J.L."/>
            <person name="Bonawitz N.D."/>
            <person name="Chapple C."/>
            <person name="Cheng C."/>
            <person name="Correa L.G."/>
            <person name="Dacre M."/>
            <person name="DeBarry J."/>
            <person name="Dreyer I."/>
            <person name="Elias M."/>
            <person name="Engstrom E.M."/>
            <person name="Estelle M."/>
            <person name="Feng L."/>
            <person name="Finet C."/>
            <person name="Floyd S.K."/>
            <person name="Frommer W.B."/>
            <person name="Fujita T."/>
            <person name="Gramzow L."/>
            <person name="Gutensohn M."/>
            <person name="Harholt J."/>
            <person name="Hattori M."/>
            <person name="Heyl A."/>
            <person name="Hirai T."/>
            <person name="Hiwatashi Y."/>
            <person name="Ishikawa M."/>
            <person name="Iwata M."/>
            <person name="Karol K.G."/>
            <person name="Koehler B."/>
            <person name="Kolukisaoglu U."/>
            <person name="Kubo M."/>
            <person name="Kurata T."/>
            <person name="Lalonde S."/>
            <person name="Li K."/>
            <person name="Li Y."/>
            <person name="Litt A."/>
            <person name="Lyons E."/>
            <person name="Manning G."/>
            <person name="Maruyama T."/>
            <person name="Michael T.P."/>
            <person name="Mikami K."/>
            <person name="Miyazaki S."/>
            <person name="Morinaga S."/>
            <person name="Murata T."/>
            <person name="Mueller-Roeber B."/>
            <person name="Nelson D.R."/>
            <person name="Obara M."/>
            <person name="Oguri Y."/>
            <person name="Olmstead R.G."/>
            <person name="Onodera N."/>
            <person name="Petersen B.L."/>
            <person name="Pils B."/>
            <person name="Prigge M."/>
            <person name="Rensing S.A."/>
            <person name="Riano-Pachon D.M."/>
            <person name="Roberts A.W."/>
            <person name="Sato Y."/>
            <person name="Scheller H.V."/>
            <person name="Schulz B."/>
            <person name="Schulz C."/>
            <person name="Shakirov E.V."/>
            <person name="Shibagaki N."/>
            <person name="Shinohara N."/>
            <person name="Shippen D.E."/>
            <person name="Soerensen I."/>
            <person name="Sotooka R."/>
            <person name="Sugimoto N."/>
            <person name="Sugita M."/>
            <person name="Sumikawa N."/>
            <person name="Tanurdzic M."/>
            <person name="Theissen G."/>
            <person name="Ulvskov P."/>
            <person name="Wakazuki S."/>
            <person name="Weng J.K."/>
            <person name="Willats W.W."/>
            <person name="Wipf D."/>
            <person name="Wolf P.G."/>
            <person name="Yang L."/>
            <person name="Zimmer A.D."/>
            <person name="Zhu Q."/>
            <person name="Mitros T."/>
            <person name="Hellsten U."/>
            <person name="Loque D."/>
            <person name="Otillar R."/>
            <person name="Salamov A."/>
            <person name="Schmutz J."/>
            <person name="Shapiro H."/>
            <person name="Lindquist E."/>
            <person name="Lucas S."/>
            <person name="Rokhsar D."/>
            <person name="Grigoriev I.V."/>
        </authorList>
    </citation>
    <scope>NUCLEOTIDE SEQUENCE [LARGE SCALE GENOMIC DNA]</scope>
</reference>
<dbReference type="Pfam" id="PF12215">
    <property type="entry name" value="Glyco_hydr_116N"/>
    <property type="match status" value="1"/>
</dbReference>
<comment type="function">
    <text evidence="1">Non-lysosomal glucosylceramidase that catalyzes the hydrolysis of glucosylceramide (GlcCer) to free glucose and ceramide.</text>
</comment>
<evidence type="ECO:0000313" key="5">
    <source>
        <dbReference type="Proteomes" id="UP000001514"/>
    </source>
</evidence>
<dbReference type="PANTHER" id="PTHR12654:SF0">
    <property type="entry name" value="NON-LYSOSOMAL GLUCOSYLCERAMIDASE"/>
    <property type="match status" value="1"/>
</dbReference>
<proteinExistence type="inferred from homology"/>
<dbReference type="KEGG" id="smo:SELMODRAFT_166634"/>
<name>D8QZD7_SELML</name>
<accession>D8QZD7</accession>
<dbReference type="InterPro" id="IPR006775">
    <property type="entry name" value="GH116_catalytic"/>
</dbReference>
<evidence type="ECO:0000313" key="4">
    <source>
        <dbReference type="EMBL" id="EFJ34781.1"/>
    </source>
</evidence>
<evidence type="ECO:0000259" key="3">
    <source>
        <dbReference type="Pfam" id="PF12215"/>
    </source>
</evidence>
<dbReference type="EMBL" id="GL377569">
    <property type="protein sequence ID" value="EFJ34781.1"/>
    <property type="molecule type" value="Genomic_DNA"/>
</dbReference>
<dbReference type="Gene3D" id="1.50.10.10">
    <property type="match status" value="1"/>
</dbReference>
<dbReference type="InParanoid" id="D8QZD7"/>
<dbReference type="InterPro" id="IPR052566">
    <property type="entry name" value="Non-lysos_glucosylceramidase"/>
</dbReference>
<dbReference type="SUPFAM" id="SSF48208">
    <property type="entry name" value="Six-hairpin glycosidases"/>
    <property type="match status" value="1"/>
</dbReference>
<keyword evidence="5" id="KW-1185">Reference proteome</keyword>
<dbReference type="GO" id="GO:0006680">
    <property type="term" value="P:glucosylceramide catabolic process"/>
    <property type="evidence" value="ECO:0007669"/>
    <property type="project" value="InterPro"/>
</dbReference>
<dbReference type="EC" id="3.2.1.45" evidence="1"/>
<dbReference type="FunFam" id="1.50.10.10:FF:000006">
    <property type="entry name" value="Non-lysosomal glucosylceramidase"/>
    <property type="match status" value="1"/>
</dbReference>
<evidence type="ECO:0000259" key="2">
    <source>
        <dbReference type="Pfam" id="PF04685"/>
    </source>
</evidence>
<dbReference type="Pfam" id="PF04685">
    <property type="entry name" value="DUF608"/>
    <property type="match status" value="1"/>
</dbReference>
<dbReference type="OMA" id="MWSEITE"/>
<dbReference type="GO" id="GO:0016020">
    <property type="term" value="C:membrane"/>
    <property type="evidence" value="ECO:0007669"/>
    <property type="project" value="InterPro"/>
</dbReference>
<gene>
    <name evidence="4" type="ORF">SELMODRAFT_166634</name>
</gene>
<sequence length="916" mass="101581">MGLPALAWKRRLDTPVVELTEFKPTLREILEMLPMGVRLWKFCRSEHEQGRRAPIDPFYPQDTPASSCQGVPLGGIGGGSIGRGFRGDFSRWQLLPTVCQTSAVLADQFSVFITRHSKDGTTQKTSSVLFPGEPVFESKETESGISSWNWNLTGVKSTYYGLFPRAWTTYDGEPDPQMKITCRQVSPFVPHNYKESSFPSCVFIYELVNTGDEDATATLLFTWANSIAGGSETSGGHENSPFMKEEHSVTFAIAARETDDVSTSVCPCFLVAGSPEGNSYQTAKDMWSEITEKGCFNAKNSTMSASLSQPETVVGAAVAASVVVPAHGTKSITFGLAWDSPKATFLGGSSYYRRYTKFYGKSGNAASKLVHDAILNYKRWESEIHAWQEPILNDHSLPEWYRYTLFNELYYLVAGGTIWTGMNMKRIYTTLLCDLSFSDTCRQACLAQKLNPVKSNGVSEALLDAINANSEAQSFWSIGIPAVEDNVGQFLYLEGVEYHFWNTYDVHFYASYALLALFPRLELQLQRDFAAATLSHDPEKMFYLAYGNTGIRAVFGSVPHDLGTHDPWNTLNSYNLHDTSKWKDLNCKFVVQVNRDAAATGDLEFARAVWPAAYAAMAVTDQFDRDGDGMIENDGVPDQTYDLWTVDGVSSYCGGLWVAALQAASALADLVGDKPSSRMFHGKFLRAKAVYEKSLWNGSYFHYDKNSTSVQSDQLAGQWYSLASGLPGIVREDQATSALGTVFATNVMRYKGGNEGAVNGMLPSGGEDRTSLQSREVWAGTTYAVAAAMIQQGMREEGFRTAKGVFLNGWSDQGHGYAFQTPEAWDNDGKYRSLAYMRPLSIWAMQWALDPPEQLKQRSCSVEVGDITAQEVEACNKSFAKLASQLKELSPPEAKAYSSVWIWMFDYIRSRVYPRG</sequence>
<dbReference type="eggNOG" id="KOG2119">
    <property type="taxonomic scope" value="Eukaryota"/>
</dbReference>
<comment type="similarity">
    <text evidence="1">Belongs to the non-lysosomal glucosylceramidase family.</text>
</comment>
<dbReference type="Gramene" id="EFJ34781">
    <property type="protein sequence ID" value="EFJ34781"/>
    <property type="gene ID" value="SELMODRAFT_166634"/>
</dbReference>
<keyword evidence="1" id="KW-0472">Membrane</keyword>
<dbReference type="PANTHER" id="PTHR12654">
    <property type="entry name" value="BILE ACID BETA-GLUCOSIDASE-RELATED"/>
    <property type="match status" value="1"/>
</dbReference>
<dbReference type="GO" id="GO:0004348">
    <property type="term" value="F:glucosylceramidase activity"/>
    <property type="evidence" value="ECO:0007669"/>
    <property type="project" value="UniProtKB-EC"/>
</dbReference>
<organism evidence="5">
    <name type="scientific">Selaginella moellendorffii</name>
    <name type="common">Spikemoss</name>
    <dbReference type="NCBI Taxonomy" id="88036"/>
    <lineage>
        <taxon>Eukaryota</taxon>
        <taxon>Viridiplantae</taxon>
        <taxon>Streptophyta</taxon>
        <taxon>Embryophyta</taxon>
        <taxon>Tracheophyta</taxon>
        <taxon>Lycopodiopsida</taxon>
        <taxon>Selaginellales</taxon>
        <taxon>Selaginellaceae</taxon>
        <taxon>Selaginella</taxon>
    </lineage>
</organism>
<dbReference type="STRING" id="88036.D8QZD7"/>
<dbReference type="GO" id="GO:0008422">
    <property type="term" value="F:beta-glucosidase activity"/>
    <property type="evidence" value="ECO:0000318"/>
    <property type="project" value="GO_Central"/>
</dbReference>
<dbReference type="PIRSF" id="PIRSF028944">
    <property type="entry name" value="Beta_gluc_GBA2"/>
    <property type="match status" value="1"/>
</dbReference>
<feature type="domain" description="Glycosyl-hydrolase family 116 catalytic region" evidence="2">
    <location>
        <begin position="488"/>
        <end position="845"/>
    </location>
</feature>
<comment type="catalytic activity">
    <reaction evidence="1">
        <text>a beta-D-glucosyl-(1&lt;-&gt;1')-N-acylsphing-4-enine + H2O = an N-acylsphing-4-enine + D-glucose</text>
        <dbReference type="Rhea" id="RHEA:13269"/>
        <dbReference type="ChEBI" id="CHEBI:4167"/>
        <dbReference type="ChEBI" id="CHEBI:15377"/>
        <dbReference type="ChEBI" id="CHEBI:22801"/>
        <dbReference type="ChEBI" id="CHEBI:52639"/>
        <dbReference type="EC" id="3.2.1.45"/>
    </reaction>
</comment>
<keyword evidence="1" id="KW-0326">Glycosidase</keyword>
<feature type="domain" description="Glycosyl-hydrolase family 116 N-terminal" evidence="3">
    <location>
        <begin position="70"/>
        <end position="380"/>
    </location>
</feature>
<protein>
    <recommendedName>
        <fullName evidence="1">Non-lysosomal glucosylceramidase</fullName>
        <shortName evidence="1">NLGase</shortName>
        <ecNumber evidence="1">3.2.1.45</ecNumber>
    </recommendedName>
</protein>
<dbReference type="HOGENOM" id="CLU_006322_1_0_1"/>
<dbReference type="GO" id="GO:0005975">
    <property type="term" value="P:carbohydrate metabolic process"/>
    <property type="evidence" value="ECO:0007669"/>
    <property type="project" value="InterPro"/>
</dbReference>